<sequence length="303" mass="33321">MVTKSKMERLLSERQFLVSAELTPPRHYDLEKLLKHARNMATCVDVVQINDHLLSQARCANMVVGHLVKQEGIEPVLQFSLRHKNRIALQGDLLGMAALGLSNIIVLGGYPCSIGSDPDAKEVNDVDSNSAIQLTSRMTREGKLFNGDAIAPAPYFHVGTIDFPCGEQAIAGAMDRLTAKIEAGASFIQVQAVFELASMRRWMAAVVERGLHERAHFIAAIFPFAGVDRLNFLQKVPGLVVPDHLIERVRKSGDAEGESYRITLELIRGLRDVPGLSGIHMRSIGAEDWVPRLVDEAGLRRAA</sequence>
<dbReference type="InterPro" id="IPR003171">
    <property type="entry name" value="Mehydrof_redctse-like"/>
</dbReference>
<gene>
    <name evidence="10" type="ORF">SOCE26_104560</name>
</gene>
<dbReference type="PANTHER" id="PTHR45754">
    <property type="entry name" value="METHYLENETETRAHYDROFOLATE REDUCTASE"/>
    <property type="match status" value="1"/>
</dbReference>
<evidence type="ECO:0000256" key="6">
    <source>
        <dbReference type="ARBA" id="ARBA00023002"/>
    </source>
</evidence>
<keyword evidence="5 9" id="KW-0274">FAD</keyword>
<dbReference type="Proteomes" id="UP000238348">
    <property type="component" value="Chromosome"/>
</dbReference>
<dbReference type="SUPFAM" id="SSF51730">
    <property type="entry name" value="FAD-linked oxidoreductase"/>
    <property type="match status" value="1"/>
</dbReference>
<name>A0A2L0FBK7_SORCE</name>
<dbReference type="GO" id="GO:0009086">
    <property type="term" value="P:methionine biosynthetic process"/>
    <property type="evidence" value="ECO:0007669"/>
    <property type="project" value="TreeGrafter"/>
</dbReference>
<dbReference type="GO" id="GO:0035999">
    <property type="term" value="P:tetrahydrofolate interconversion"/>
    <property type="evidence" value="ECO:0007669"/>
    <property type="project" value="UniProtKB-UniPathway"/>
</dbReference>
<evidence type="ECO:0000256" key="5">
    <source>
        <dbReference type="ARBA" id="ARBA00022827"/>
    </source>
</evidence>
<dbReference type="UniPathway" id="UPA00193"/>
<comment type="pathway">
    <text evidence="2 9">One-carbon metabolism; tetrahydrofolate interconversion.</text>
</comment>
<dbReference type="RefSeq" id="WP_104986696.1">
    <property type="nucleotide sequence ID" value="NZ_CP012673.1"/>
</dbReference>
<comment type="pathway">
    <text evidence="7">Amino-acid biosynthesis; L-methionine biosynthesis via de novo pathway.</text>
</comment>
<evidence type="ECO:0000256" key="4">
    <source>
        <dbReference type="ARBA" id="ARBA00022630"/>
    </source>
</evidence>
<evidence type="ECO:0000313" key="11">
    <source>
        <dbReference type="Proteomes" id="UP000238348"/>
    </source>
</evidence>
<comment type="cofactor">
    <cofactor evidence="1 9">
        <name>FAD</name>
        <dbReference type="ChEBI" id="CHEBI:57692"/>
    </cofactor>
</comment>
<evidence type="ECO:0000256" key="8">
    <source>
        <dbReference type="ARBA" id="ARBA00048628"/>
    </source>
</evidence>
<evidence type="ECO:0000256" key="2">
    <source>
        <dbReference type="ARBA" id="ARBA00004777"/>
    </source>
</evidence>
<evidence type="ECO:0000256" key="7">
    <source>
        <dbReference type="ARBA" id="ARBA00034478"/>
    </source>
</evidence>
<evidence type="ECO:0000313" key="10">
    <source>
        <dbReference type="EMBL" id="AUX48913.1"/>
    </source>
</evidence>
<dbReference type="OrthoDB" id="5428919at2"/>
<protein>
    <recommendedName>
        <fullName evidence="9">Methylenetetrahydrofolate reductase</fullName>
    </recommendedName>
</protein>
<evidence type="ECO:0000256" key="1">
    <source>
        <dbReference type="ARBA" id="ARBA00001974"/>
    </source>
</evidence>
<dbReference type="Gene3D" id="3.20.20.220">
    <property type="match status" value="1"/>
</dbReference>
<proteinExistence type="inferred from homology"/>
<evidence type="ECO:0000256" key="3">
    <source>
        <dbReference type="ARBA" id="ARBA00006743"/>
    </source>
</evidence>
<reference evidence="10 11" key="1">
    <citation type="submission" date="2015-09" db="EMBL/GenBank/DDBJ databases">
        <title>Sorangium comparison.</title>
        <authorList>
            <person name="Zaburannyi N."/>
            <person name="Bunk B."/>
            <person name="Overmann J."/>
            <person name="Mueller R."/>
        </authorList>
    </citation>
    <scope>NUCLEOTIDE SEQUENCE [LARGE SCALE GENOMIC DNA]</scope>
    <source>
        <strain evidence="10 11">So ce26</strain>
    </source>
</reference>
<dbReference type="GO" id="GO:0071949">
    <property type="term" value="F:FAD binding"/>
    <property type="evidence" value="ECO:0007669"/>
    <property type="project" value="TreeGrafter"/>
</dbReference>
<dbReference type="EMBL" id="CP012673">
    <property type="protein sequence ID" value="AUX48913.1"/>
    <property type="molecule type" value="Genomic_DNA"/>
</dbReference>
<dbReference type="InterPro" id="IPR029041">
    <property type="entry name" value="FAD-linked_oxidoreductase-like"/>
</dbReference>
<dbReference type="PANTHER" id="PTHR45754:SF3">
    <property type="entry name" value="METHYLENETETRAHYDROFOLATE REDUCTASE (NADPH)"/>
    <property type="match status" value="1"/>
</dbReference>
<keyword evidence="4 9" id="KW-0285">Flavoprotein</keyword>
<dbReference type="Pfam" id="PF02219">
    <property type="entry name" value="MTHFR"/>
    <property type="match status" value="1"/>
</dbReference>
<comment type="catalytic activity">
    <reaction evidence="8">
        <text>(6S)-5-methyl-5,6,7,8-tetrahydrofolate + NAD(+) = (6R)-5,10-methylene-5,6,7,8-tetrahydrofolate + NADH + H(+)</text>
        <dbReference type="Rhea" id="RHEA:19821"/>
        <dbReference type="ChEBI" id="CHEBI:15378"/>
        <dbReference type="ChEBI" id="CHEBI:15636"/>
        <dbReference type="ChEBI" id="CHEBI:18608"/>
        <dbReference type="ChEBI" id="CHEBI:57540"/>
        <dbReference type="ChEBI" id="CHEBI:57945"/>
        <dbReference type="EC" id="1.5.1.54"/>
    </reaction>
    <physiologicalReaction direction="right-to-left" evidence="8">
        <dbReference type="Rhea" id="RHEA:19823"/>
    </physiologicalReaction>
</comment>
<dbReference type="GO" id="GO:0005829">
    <property type="term" value="C:cytosol"/>
    <property type="evidence" value="ECO:0007669"/>
    <property type="project" value="TreeGrafter"/>
</dbReference>
<keyword evidence="6 9" id="KW-0560">Oxidoreductase</keyword>
<organism evidence="10 11">
    <name type="scientific">Sorangium cellulosum</name>
    <name type="common">Polyangium cellulosum</name>
    <dbReference type="NCBI Taxonomy" id="56"/>
    <lineage>
        <taxon>Bacteria</taxon>
        <taxon>Pseudomonadati</taxon>
        <taxon>Myxococcota</taxon>
        <taxon>Polyangia</taxon>
        <taxon>Polyangiales</taxon>
        <taxon>Polyangiaceae</taxon>
        <taxon>Sorangium</taxon>
    </lineage>
</organism>
<dbReference type="GO" id="GO:0106312">
    <property type="term" value="F:methylenetetrahydrofolate reductase (NADH) activity"/>
    <property type="evidence" value="ECO:0007669"/>
    <property type="project" value="UniProtKB-EC"/>
</dbReference>
<evidence type="ECO:0000256" key="9">
    <source>
        <dbReference type="RuleBase" id="RU003862"/>
    </source>
</evidence>
<accession>A0A2L0FBK7</accession>
<comment type="similarity">
    <text evidence="3 9">Belongs to the methylenetetrahydrofolate reductase family.</text>
</comment>
<dbReference type="AlphaFoldDB" id="A0A2L0FBK7"/>